<dbReference type="InterPro" id="IPR032870">
    <property type="entry name" value="ALKBH7-like"/>
</dbReference>
<dbReference type="InterPro" id="IPR027450">
    <property type="entry name" value="AlkB-like"/>
</dbReference>
<dbReference type="PROSITE" id="PS51471">
    <property type="entry name" value="FE2OG_OXY"/>
    <property type="match status" value="1"/>
</dbReference>
<reference evidence="3 4" key="2">
    <citation type="journal article" date="2012" name="Open Biol.">
        <title>Characteristics of nucleosomes and linker DNA regions on the genome of the basidiomycete Mixia osmundae revealed by mono- and dinucleosome mapping.</title>
        <authorList>
            <person name="Nishida H."/>
            <person name="Kondo S."/>
            <person name="Matsumoto T."/>
            <person name="Suzuki Y."/>
            <person name="Yoshikawa H."/>
            <person name="Taylor T.D."/>
            <person name="Sugiyama J."/>
        </authorList>
    </citation>
    <scope>NUCLEOTIDE SEQUENCE [LARGE SCALE GENOMIC DNA]</scope>
    <source>
        <strain evidence="4">CBS 9802 / IAM 14324 / JCM 22182 / KY 12970</strain>
    </source>
</reference>
<dbReference type="SUPFAM" id="SSF51197">
    <property type="entry name" value="Clavaminate synthase-like"/>
    <property type="match status" value="1"/>
</dbReference>
<keyword evidence="4" id="KW-1185">Reference proteome</keyword>
<dbReference type="AlphaFoldDB" id="G7E787"/>
<sequence>MGSLFGSDDDEESSASDDDPMISHDSTCPVEQTRRLSQANAISGLHHIKLALDSTESSILFDSLYEAFFANATSNQVMLFASPSSRFELPTCLQSIFKRLPSLLLRAGMDLSDIEHYLPPASSLPRHQIIVNLYRPGEGITPHVDLPHRYADGIIGLSLGGACVMDFAHRSQTHCVLLEAGDLYLLRGDARYNWLHGIAYREQDTYLDANGLCITVSRALRISVTFRTMLEGSDLVYTSAAS</sequence>
<dbReference type="GO" id="GO:0006631">
    <property type="term" value="P:fatty acid metabolic process"/>
    <property type="evidence" value="ECO:0007669"/>
    <property type="project" value="TreeGrafter"/>
</dbReference>
<comment type="caution">
    <text evidence="3">The sequence shown here is derived from an EMBL/GenBank/DDBJ whole genome shotgun (WGS) entry which is preliminary data.</text>
</comment>
<feature type="domain" description="Fe2OG dioxygenase" evidence="2">
    <location>
        <begin position="125"/>
        <end position="230"/>
    </location>
</feature>
<evidence type="ECO:0000256" key="1">
    <source>
        <dbReference type="SAM" id="MobiDB-lite"/>
    </source>
</evidence>
<dbReference type="OrthoDB" id="412814at2759"/>
<dbReference type="InterPro" id="IPR037151">
    <property type="entry name" value="AlkB-like_sf"/>
</dbReference>
<dbReference type="InParanoid" id="G7E787"/>
<name>G7E787_MIXOS</name>
<dbReference type="Gene3D" id="2.60.120.590">
    <property type="entry name" value="Alpha-ketoglutarate-dependent dioxygenase AlkB-like"/>
    <property type="match status" value="1"/>
</dbReference>
<dbReference type="GO" id="GO:0016706">
    <property type="term" value="F:2-oxoglutarate-dependent dioxygenase activity"/>
    <property type="evidence" value="ECO:0007669"/>
    <property type="project" value="TreeGrafter"/>
</dbReference>
<dbReference type="GO" id="GO:0006974">
    <property type="term" value="P:DNA damage response"/>
    <property type="evidence" value="ECO:0007669"/>
    <property type="project" value="InterPro"/>
</dbReference>
<dbReference type="Pfam" id="PF13532">
    <property type="entry name" value="2OG-FeII_Oxy_2"/>
    <property type="match status" value="1"/>
</dbReference>
<dbReference type="PANTHER" id="PTHR21052">
    <property type="entry name" value="SPERMATOGENESIS ASSOCIATED 11-RELATED"/>
    <property type="match status" value="1"/>
</dbReference>
<protein>
    <recommendedName>
        <fullName evidence="2">Fe2OG dioxygenase domain-containing protein</fullName>
    </recommendedName>
</protein>
<feature type="region of interest" description="Disordered" evidence="1">
    <location>
        <begin position="1"/>
        <end position="26"/>
    </location>
</feature>
<evidence type="ECO:0000259" key="2">
    <source>
        <dbReference type="PROSITE" id="PS51471"/>
    </source>
</evidence>
<evidence type="ECO:0000313" key="3">
    <source>
        <dbReference type="EMBL" id="GAA98697.1"/>
    </source>
</evidence>
<accession>G7E787</accession>
<gene>
    <name evidence="3" type="primary">Mo05385</name>
    <name evidence="3" type="ORF">E5Q_05385</name>
</gene>
<dbReference type="GO" id="GO:0005759">
    <property type="term" value="C:mitochondrial matrix"/>
    <property type="evidence" value="ECO:0007669"/>
    <property type="project" value="TreeGrafter"/>
</dbReference>
<organism evidence="3 4">
    <name type="scientific">Mixia osmundae (strain CBS 9802 / IAM 14324 / JCM 22182 / KY 12970)</name>
    <dbReference type="NCBI Taxonomy" id="764103"/>
    <lineage>
        <taxon>Eukaryota</taxon>
        <taxon>Fungi</taxon>
        <taxon>Dikarya</taxon>
        <taxon>Basidiomycota</taxon>
        <taxon>Pucciniomycotina</taxon>
        <taxon>Mixiomycetes</taxon>
        <taxon>Mixiales</taxon>
        <taxon>Mixiaceae</taxon>
        <taxon>Mixia</taxon>
    </lineage>
</organism>
<dbReference type="PANTHER" id="PTHR21052:SF0">
    <property type="entry name" value="ALPHA-KETOGLUTARATE-DEPENDENT DIOXYGENASE ALKB HOMOLOG 7, MITOCHONDRIAL"/>
    <property type="match status" value="1"/>
</dbReference>
<dbReference type="Proteomes" id="UP000009131">
    <property type="component" value="Unassembled WGS sequence"/>
</dbReference>
<dbReference type="EMBL" id="BABT02000157">
    <property type="protein sequence ID" value="GAA98697.1"/>
    <property type="molecule type" value="Genomic_DNA"/>
</dbReference>
<evidence type="ECO:0000313" key="4">
    <source>
        <dbReference type="Proteomes" id="UP000009131"/>
    </source>
</evidence>
<dbReference type="eggNOG" id="KOG4176">
    <property type="taxonomic scope" value="Eukaryota"/>
</dbReference>
<reference evidence="3 4" key="1">
    <citation type="journal article" date="2011" name="J. Gen. Appl. Microbiol.">
        <title>Draft genome sequencing of the enigmatic basidiomycete Mixia osmundae.</title>
        <authorList>
            <person name="Nishida H."/>
            <person name="Nagatsuka Y."/>
            <person name="Sugiyama J."/>
        </authorList>
    </citation>
    <scope>NUCLEOTIDE SEQUENCE [LARGE SCALE GENOMIC DNA]</scope>
    <source>
        <strain evidence="4">CBS 9802 / IAM 14324 / JCM 22182 / KY 12970</strain>
    </source>
</reference>
<dbReference type="InterPro" id="IPR005123">
    <property type="entry name" value="Oxoglu/Fe-dep_dioxygenase_dom"/>
</dbReference>
<feature type="compositionally biased region" description="Acidic residues" evidence="1">
    <location>
        <begin position="7"/>
        <end position="20"/>
    </location>
</feature>
<dbReference type="HOGENOM" id="CLU_052246_2_0_1"/>
<proteinExistence type="predicted"/>